<feature type="domain" description="Poly-beta-hydroxybutyrate polymerase N-terminal" evidence="4">
    <location>
        <begin position="61"/>
        <end position="228"/>
    </location>
</feature>
<evidence type="ECO:0000313" key="6">
    <source>
        <dbReference type="Proteomes" id="UP001596484"/>
    </source>
</evidence>
<evidence type="ECO:0000259" key="4">
    <source>
        <dbReference type="Pfam" id="PF07167"/>
    </source>
</evidence>
<organism evidence="5 6">
    <name type="scientific">Rhodococcus daqingensis</name>
    <dbReference type="NCBI Taxonomy" id="2479363"/>
    <lineage>
        <taxon>Bacteria</taxon>
        <taxon>Bacillati</taxon>
        <taxon>Actinomycetota</taxon>
        <taxon>Actinomycetes</taxon>
        <taxon>Mycobacteriales</taxon>
        <taxon>Nocardiaceae</taxon>
        <taxon>Rhodococcus</taxon>
    </lineage>
</organism>
<evidence type="ECO:0000256" key="3">
    <source>
        <dbReference type="SAM" id="MobiDB-lite"/>
    </source>
</evidence>
<dbReference type="InterPro" id="IPR010941">
    <property type="entry name" value="PhaC_N"/>
</dbReference>
<comment type="caution">
    <text evidence="5">The sequence shown here is derived from an EMBL/GenBank/DDBJ whole genome shotgun (WGS) entry which is preliminary data.</text>
</comment>
<keyword evidence="1" id="KW-0808">Transferase</keyword>
<reference evidence="6" key="1">
    <citation type="journal article" date="2019" name="Int. J. Syst. Evol. Microbiol.">
        <title>The Global Catalogue of Microorganisms (GCM) 10K type strain sequencing project: providing services to taxonomists for standard genome sequencing and annotation.</title>
        <authorList>
            <consortium name="The Broad Institute Genomics Platform"/>
            <consortium name="The Broad Institute Genome Sequencing Center for Infectious Disease"/>
            <person name="Wu L."/>
            <person name="Ma J."/>
        </authorList>
    </citation>
    <scope>NUCLEOTIDE SEQUENCE [LARGE SCALE GENOMIC DNA]</scope>
    <source>
        <strain evidence="6">ICMP 19430</strain>
    </source>
</reference>
<dbReference type="PANTHER" id="PTHR36837">
    <property type="entry name" value="POLY(3-HYDROXYALKANOATE) POLYMERASE SUBUNIT PHAC"/>
    <property type="match status" value="1"/>
</dbReference>
<dbReference type="SUPFAM" id="SSF53474">
    <property type="entry name" value="alpha/beta-Hydrolases"/>
    <property type="match status" value="1"/>
</dbReference>
<dbReference type="EMBL" id="JBHTCS010000018">
    <property type="protein sequence ID" value="MFC7449579.1"/>
    <property type="molecule type" value="Genomic_DNA"/>
</dbReference>
<dbReference type="Pfam" id="PF07167">
    <property type="entry name" value="PhaC_N"/>
    <property type="match status" value="1"/>
</dbReference>
<proteinExistence type="predicted"/>
<gene>
    <name evidence="5" type="ORF">ACFQS9_16910</name>
</gene>
<dbReference type="InterPro" id="IPR029058">
    <property type="entry name" value="AB_hydrolase_fold"/>
</dbReference>
<sequence>MLLTASALGIGRRMLPNRSWLRAGIALGKAPHFLAGRGRGLAVELVDIARGTSARQPARSDKRFADPAWSGNPLLRRIMQTYLASAETANQLVADANLDWRDLERVQFVLDNVVDAAAPSNNPLLNPLGYKAFLDTGGASAVRGLGHLVRDLATKPRVPAMVDPDAFTVGGTVAATPGSVVFQNRVLELIQYTPRTPAVRTAPLLIVPPVINKFYILDISPGRSLVEHFLDQGQQVFTISWRNPKTRHRTWGFDTYGQAILDALEAVEKITGTDRTHLFATCSGGMLAAMVTAHLTDIGEAARIAGLTLAVTVIDHTRAGTTGAFIDAFTAKEAIRISAARGYLDGRSLAEVFAWLRPNDLIWRYWVNNYIQGNTPPSFDVLFWNADTTRMTAALHKDMVLSGLANALTVPGGVTMLGTPVDLSKVTVDAYVIAGIADHISPWQACYRSARLFGGDVQFALSTSGHIASLVNPPGNPRASFRLAPPDTESPDEWLETTDTQKDSWWPHYTSWLAERSGPDRDAPAVLGHPDLPPLMPAPGSYVRER</sequence>
<dbReference type="Proteomes" id="UP001596484">
    <property type="component" value="Unassembled WGS sequence"/>
</dbReference>
<feature type="region of interest" description="Disordered" evidence="3">
    <location>
        <begin position="472"/>
        <end position="500"/>
    </location>
</feature>
<evidence type="ECO:0000256" key="2">
    <source>
        <dbReference type="ARBA" id="ARBA00023315"/>
    </source>
</evidence>
<keyword evidence="2" id="KW-0012">Acyltransferase</keyword>
<dbReference type="RefSeq" id="WP_378406745.1">
    <property type="nucleotide sequence ID" value="NZ_JBHTCS010000018.1"/>
</dbReference>
<name>A0ABW2S1I8_9NOCA</name>
<dbReference type="PANTHER" id="PTHR36837:SF5">
    <property type="entry name" value="POLY-3-HYDROXYBUTYRATE SYNTHASE"/>
    <property type="match status" value="1"/>
</dbReference>
<evidence type="ECO:0000256" key="1">
    <source>
        <dbReference type="ARBA" id="ARBA00022679"/>
    </source>
</evidence>
<evidence type="ECO:0000313" key="5">
    <source>
        <dbReference type="EMBL" id="MFC7449579.1"/>
    </source>
</evidence>
<accession>A0ABW2S1I8</accession>
<dbReference type="InterPro" id="IPR051321">
    <property type="entry name" value="PHA/PHB_synthase"/>
</dbReference>
<feature type="region of interest" description="Disordered" evidence="3">
    <location>
        <begin position="520"/>
        <end position="546"/>
    </location>
</feature>
<keyword evidence="6" id="KW-1185">Reference proteome</keyword>
<protein>
    <submittedName>
        <fullName evidence="5">PHA/PHB synthase family protein</fullName>
    </submittedName>
</protein>
<dbReference type="Gene3D" id="3.40.50.1820">
    <property type="entry name" value="alpha/beta hydrolase"/>
    <property type="match status" value="1"/>
</dbReference>